<organism evidence="5">
    <name type="scientific">Anthurium amnicola</name>
    <dbReference type="NCBI Taxonomy" id="1678845"/>
    <lineage>
        <taxon>Eukaryota</taxon>
        <taxon>Viridiplantae</taxon>
        <taxon>Streptophyta</taxon>
        <taxon>Embryophyta</taxon>
        <taxon>Tracheophyta</taxon>
        <taxon>Spermatophyta</taxon>
        <taxon>Magnoliopsida</taxon>
        <taxon>Liliopsida</taxon>
        <taxon>Araceae</taxon>
        <taxon>Pothoideae</taxon>
        <taxon>Potheae</taxon>
        <taxon>Anthurium</taxon>
    </lineage>
</organism>
<dbReference type="PANTHER" id="PTHR21245">
    <property type="entry name" value="HETEROGENEOUS NUCLEAR RIBONUCLEOPROTEIN"/>
    <property type="match status" value="1"/>
</dbReference>
<dbReference type="SMART" id="SM00360">
    <property type="entry name" value="RRM"/>
    <property type="match status" value="3"/>
</dbReference>
<name>A0A1D1Y0N6_9ARAE</name>
<gene>
    <name evidence="5" type="primary">Syncrip_0</name>
    <name evidence="5" type="ORF">g.83487</name>
</gene>
<feature type="non-terminal residue" evidence="5">
    <location>
        <position position="1"/>
    </location>
</feature>
<dbReference type="InterPro" id="IPR012677">
    <property type="entry name" value="Nucleotide-bd_a/b_plait_sf"/>
</dbReference>
<feature type="compositionally biased region" description="Polar residues" evidence="3">
    <location>
        <begin position="786"/>
        <end position="796"/>
    </location>
</feature>
<accession>A0A1D1Y0N6</accession>
<dbReference type="InterPro" id="IPR000504">
    <property type="entry name" value="RRM_dom"/>
</dbReference>
<sequence length="910" mass="101838">EMIESSLFTKVYSSPLKAIKGVEWKSNDQLYPPYDDGKNSGICTDIQFTGSDRQGIGLSPLLMLPKRNEIQWRGQFVINATGYDIYDIKAHFPGHMSMKAYNASKLMPERLQFRLVHRLEVWPQSFQLMPPSFDDAALYFLPIEVERSKEKYIHLLEQMNKHDLAMCCCLNDLELLVYTSKLLSLDPQNLNTNLYLWGIFHYHRRNKPNQVTRGAGERNHSEADNEPVAEPVVMQMGQSNGYGPVSDQNGFHIHKFPTALLKLGDNNTEQNVPNVPPAFSKLSMGDSGCGKRPSVKFELQKRSHISSDISPGFSRPLHLKHASGLTECIGKSSIPKTCETGGLSSFASGRGCVIGSSNTEKIHDIPRGRAYAAAAKPVEIEEQVYLDEENDAEEELMEEDVEYEEIEKAAAKPVETEEQVHRDENNDAELMEECVEYEDIEVEAEVEVEEVKEIEKEGKCTIYITKNPETTTGGDDEMKDGENEEDESEEHAELLALPPHGSEVCISNIPRDVSEDDLKSFVESIGEITEVRLMKGKDSAENKGYAFVTYRTEKLASKAFEDLKNKEFKGKKMKVSISHSKHQLFIGKVPKNWDPDDLKKVVMKIGPGVTFVDLIKDRKNSSHNRGFAFIKYYNHACADYSRKMMSTSQFKLGSNTPFVSWAKSSNSQVKELRIKNLPKNVTRDQVKKLFNHHGEITKIILPPVKSGQETRFGFVYFAERPSAVKALSNREKYELDGQVLECSLTYPPADGKKGNSWSNSQKAAPADSKKGNSGPNSQKAAPANSRKVNSGSNSQKAAPADSKKGNSIKFTKGCSVLGFPPPVGFGLVRPYVSIPTAHVVAGFGQAALQPVMYGRRAAPPGTGMMPVSRLPNQPFQYVRQQIPTMHAQWLWGGCSWRGDRNGRGRRYRPY</sequence>
<dbReference type="SUPFAM" id="SSF54928">
    <property type="entry name" value="RNA-binding domain, RBD"/>
    <property type="match status" value="2"/>
</dbReference>
<dbReference type="AlphaFoldDB" id="A0A1D1Y0N6"/>
<reference evidence="5" key="1">
    <citation type="submission" date="2015-07" db="EMBL/GenBank/DDBJ databases">
        <title>Transcriptome Assembly of Anthurium amnicola.</title>
        <authorList>
            <person name="Suzuki J."/>
        </authorList>
    </citation>
    <scope>NUCLEOTIDE SEQUENCE</scope>
</reference>
<dbReference type="Gene3D" id="3.30.70.330">
    <property type="match status" value="3"/>
</dbReference>
<dbReference type="InterPro" id="IPR035979">
    <property type="entry name" value="RBD_domain_sf"/>
</dbReference>
<evidence type="ECO:0000259" key="4">
    <source>
        <dbReference type="PROSITE" id="PS50102"/>
    </source>
</evidence>
<dbReference type="Pfam" id="PF23121">
    <property type="entry name" value="SPOC_AIPP2"/>
    <property type="match status" value="1"/>
</dbReference>
<feature type="domain" description="RRM" evidence="4">
    <location>
        <begin position="582"/>
        <end position="664"/>
    </location>
</feature>
<dbReference type="PROSITE" id="PS50102">
    <property type="entry name" value="RRM"/>
    <property type="match status" value="3"/>
</dbReference>
<evidence type="ECO:0000313" key="5">
    <source>
        <dbReference type="EMBL" id="JAT48214.1"/>
    </source>
</evidence>
<dbReference type="InterPro" id="IPR056280">
    <property type="entry name" value="AIPP2-like_SPOC"/>
</dbReference>
<evidence type="ECO:0000256" key="1">
    <source>
        <dbReference type="ARBA" id="ARBA00022884"/>
    </source>
</evidence>
<evidence type="ECO:0000256" key="2">
    <source>
        <dbReference type="PROSITE-ProRule" id="PRU00176"/>
    </source>
</evidence>
<keyword evidence="1 2" id="KW-0694">RNA-binding</keyword>
<feature type="region of interest" description="Disordered" evidence="3">
    <location>
        <begin position="750"/>
        <end position="805"/>
    </location>
</feature>
<protein>
    <submittedName>
        <fullName evidence="5">Heterogeneous nuclear ribonucleoprotein Q</fullName>
    </submittedName>
</protein>
<proteinExistence type="predicted"/>
<feature type="domain" description="RRM" evidence="4">
    <location>
        <begin position="502"/>
        <end position="580"/>
    </location>
</feature>
<keyword evidence="5" id="KW-0687">Ribonucleoprotein</keyword>
<evidence type="ECO:0000256" key="3">
    <source>
        <dbReference type="SAM" id="MobiDB-lite"/>
    </source>
</evidence>
<dbReference type="Pfam" id="PF00076">
    <property type="entry name" value="RRM_1"/>
    <property type="match status" value="3"/>
</dbReference>
<feature type="compositionally biased region" description="Acidic residues" evidence="3">
    <location>
        <begin position="474"/>
        <end position="489"/>
    </location>
</feature>
<dbReference type="EMBL" id="GDJX01019722">
    <property type="protein sequence ID" value="JAT48214.1"/>
    <property type="molecule type" value="Transcribed_RNA"/>
</dbReference>
<dbReference type="CDD" id="cd00590">
    <property type="entry name" value="RRM_SF"/>
    <property type="match status" value="2"/>
</dbReference>
<dbReference type="GO" id="GO:1990904">
    <property type="term" value="C:ribonucleoprotein complex"/>
    <property type="evidence" value="ECO:0007669"/>
    <property type="project" value="UniProtKB-KW"/>
</dbReference>
<feature type="domain" description="RRM" evidence="4">
    <location>
        <begin position="670"/>
        <end position="747"/>
    </location>
</feature>
<feature type="region of interest" description="Disordered" evidence="3">
    <location>
        <begin position="466"/>
        <end position="489"/>
    </location>
</feature>
<dbReference type="GO" id="GO:0003723">
    <property type="term" value="F:RNA binding"/>
    <property type="evidence" value="ECO:0007669"/>
    <property type="project" value="UniProtKB-UniRule"/>
</dbReference>